<evidence type="ECO:0000313" key="2">
    <source>
        <dbReference type="EMBL" id="BCU69145.1"/>
    </source>
</evidence>
<feature type="transmembrane region" description="Helical" evidence="1">
    <location>
        <begin position="139"/>
        <end position="160"/>
    </location>
</feature>
<keyword evidence="1" id="KW-0472">Membrane</keyword>
<proteinExistence type="predicted"/>
<accession>A0A8D5U479</accession>
<organism evidence="2 3">
    <name type="scientific">Stygiolobus caldivivus</name>
    <dbReference type="NCBI Taxonomy" id="2824673"/>
    <lineage>
        <taxon>Archaea</taxon>
        <taxon>Thermoproteota</taxon>
        <taxon>Thermoprotei</taxon>
        <taxon>Sulfolobales</taxon>
        <taxon>Sulfolobaceae</taxon>
        <taxon>Stygiolobus</taxon>
    </lineage>
</organism>
<dbReference type="EMBL" id="AP024597">
    <property type="protein sequence ID" value="BCU69145.1"/>
    <property type="molecule type" value="Genomic_DNA"/>
</dbReference>
<dbReference type="GeneID" id="66162190"/>
<reference evidence="2 3" key="1">
    <citation type="submission" date="2021-04" db="EMBL/GenBank/DDBJ databases">
        <title>Complete genome sequence of Stygiolobus sp. KN-1.</title>
        <authorList>
            <person name="Nakamura K."/>
            <person name="Sakai H."/>
            <person name="Kurosawa N."/>
        </authorList>
    </citation>
    <scope>NUCLEOTIDE SEQUENCE [LARGE SCALE GENOMIC DNA]</scope>
    <source>
        <strain evidence="2 3">KN-1</strain>
    </source>
</reference>
<dbReference type="Proteomes" id="UP000825123">
    <property type="component" value="Chromosome"/>
</dbReference>
<gene>
    <name evidence="2" type="ORF">KN1_04420</name>
</gene>
<dbReference type="AlphaFoldDB" id="A0A8D5U479"/>
<dbReference type="KEGG" id="csty:KN1_04420"/>
<dbReference type="InterPro" id="IPR002798">
    <property type="entry name" value="SpoIIM-like"/>
</dbReference>
<sequence>MRLLSKLILIYLVIELAIFLGVSAVPSNSPSTFQQYNSLESSVQNTTYLGKVLTIFPHNLLIATIDFIPIIGIAFFGMSIADTGYVVSVVSTHYGIPGILAGISLLLLPHSAVELPSYAIAVGAGTYMVIRWRDWKRSLLTYIVVPVELFFAALIESSLFYLPDPFIMWLASIPVLIGIYFLYQKIQKYADKISMPASTQVGYWDFGRSQPYYNQFYSLYKESWNRGAAYEAEGQIQPAIDSYWSGILYLLDAIAVKLGLPYISKEDLYRVVQVVSNYYPNVSTLFNKVQADFQVSRDPLIISDLKSLAMMLENAYFNPTIRP</sequence>
<evidence type="ECO:0000256" key="1">
    <source>
        <dbReference type="SAM" id="Phobius"/>
    </source>
</evidence>
<protein>
    <recommendedName>
        <fullName evidence="4">Stage II sporulation protein M</fullName>
    </recommendedName>
</protein>
<feature type="transmembrane region" description="Helical" evidence="1">
    <location>
        <begin position="7"/>
        <end position="25"/>
    </location>
</feature>
<keyword evidence="1" id="KW-1133">Transmembrane helix</keyword>
<feature type="transmembrane region" description="Helical" evidence="1">
    <location>
        <begin position="85"/>
        <end position="109"/>
    </location>
</feature>
<dbReference type="RefSeq" id="WP_221289203.1">
    <property type="nucleotide sequence ID" value="NZ_AP024597.1"/>
</dbReference>
<evidence type="ECO:0008006" key="4">
    <source>
        <dbReference type="Google" id="ProtNLM"/>
    </source>
</evidence>
<keyword evidence="1" id="KW-0812">Transmembrane</keyword>
<evidence type="ECO:0000313" key="3">
    <source>
        <dbReference type="Proteomes" id="UP000825123"/>
    </source>
</evidence>
<name>A0A8D5U479_9CREN</name>
<feature type="transmembrane region" description="Helical" evidence="1">
    <location>
        <begin position="60"/>
        <end position="78"/>
    </location>
</feature>
<keyword evidence="3" id="KW-1185">Reference proteome</keyword>
<feature type="transmembrane region" description="Helical" evidence="1">
    <location>
        <begin position="115"/>
        <end position="132"/>
    </location>
</feature>
<dbReference type="Pfam" id="PF01944">
    <property type="entry name" value="SpoIIM"/>
    <property type="match status" value="1"/>
</dbReference>
<feature type="transmembrane region" description="Helical" evidence="1">
    <location>
        <begin position="166"/>
        <end position="183"/>
    </location>
</feature>